<reference evidence="1" key="1">
    <citation type="journal article" date="2021" name="Proc. Natl. Acad. Sci. U.S.A.">
        <title>A Catalog of Tens of Thousands of Viruses from Human Metagenomes Reveals Hidden Associations with Chronic Diseases.</title>
        <authorList>
            <person name="Tisza M.J."/>
            <person name="Buck C.B."/>
        </authorList>
    </citation>
    <scope>NUCLEOTIDE SEQUENCE</scope>
    <source>
        <strain evidence="1">Ctv3H3</strain>
    </source>
</reference>
<dbReference type="EMBL" id="BK015120">
    <property type="protein sequence ID" value="DAD91737.1"/>
    <property type="molecule type" value="Genomic_DNA"/>
</dbReference>
<evidence type="ECO:0000313" key="1">
    <source>
        <dbReference type="EMBL" id="DAD91737.1"/>
    </source>
</evidence>
<sequence>MKLKVANYHIRNPKVVICDLRNNYIIRKKEIYRN</sequence>
<accession>A0A8S5NAQ9</accession>
<name>A0A8S5NAQ9_9VIRU</name>
<organism evidence="1">
    <name type="scientific">Phage sp. ctv3H3</name>
    <dbReference type="NCBI Taxonomy" id="2826753"/>
    <lineage>
        <taxon>Viruses</taxon>
    </lineage>
</organism>
<proteinExistence type="predicted"/>
<protein>
    <submittedName>
        <fullName evidence="1">Peptidase</fullName>
    </submittedName>
</protein>